<keyword evidence="1 2" id="KW-0472">Membrane</keyword>
<proteinExistence type="inferred from homology"/>
<feature type="transmembrane region" description="Helical" evidence="2">
    <location>
        <begin position="400"/>
        <end position="418"/>
    </location>
</feature>
<name>A0A5B8LLQ6_9SPHN</name>
<evidence type="ECO:0000256" key="1">
    <source>
        <dbReference type="PIRNR" id="PIRNR005348"/>
    </source>
</evidence>
<evidence type="ECO:0000313" key="4">
    <source>
        <dbReference type="Proteomes" id="UP000315673"/>
    </source>
</evidence>
<feature type="transmembrane region" description="Helical" evidence="2">
    <location>
        <begin position="335"/>
        <end position="356"/>
    </location>
</feature>
<feature type="transmembrane region" description="Helical" evidence="2">
    <location>
        <begin position="125"/>
        <end position="149"/>
    </location>
</feature>
<gene>
    <name evidence="3" type="ORF">FPZ24_10915</name>
</gene>
<dbReference type="GO" id="GO:0008514">
    <property type="term" value="F:organic anion transmembrane transporter activity"/>
    <property type="evidence" value="ECO:0007669"/>
    <property type="project" value="InterPro"/>
</dbReference>
<feature type="transmembrane region" description="Helical" evidence="2">
    <location>
        <begin position="193"/>
        <end position="214"/>
    </location>
</feature>
<feature type="transmembrane region" description="Helical" evidence="2">
    <location>
        <begin position="97"/>
        <end position="113"/>
    </location>
</feature>
<evidence type="ECO:0000256" key="2">
    <source>
        <dbReference type="SAM" id="Phobius"/>
    </source>
</evidence>
<comment type="similarity">
    <text evidence="1">Belongs to the 2-hydroxycarboxylate transporter (2-HCT) (TC 2.A.24) family.</text>
</comment>
<keyword evidence="2" id="KW-1133">Transmembrane helix</keyword>
<protein>
    <submittedName>
        <fullName evidence="3">2-hydroxycarboxylate transporter family protein</fullName>
    </submittedName>
</protein>
<dbReference type="Pfam" id="PF03390">
    <property type="entry name" value="2HCT"/>
    <property type="match status" value="1"/>
</dbReference>
<feature type="transmembrane region" description="Helical" evidence="2">
    <location>
        <begin position="60"/>
        <end position="77"/>
    </location>
</feature>
<accession>A0A5B8LLQ6</accession>
<keyword evidence="1" id="KW-0769">Symport</keyword>
<dbReference type="InterPro" id="IPR004679">
    <property type="entry name" value="2-OHcarboxylate_transport"/>
</dbReference>
<keyword evidence="2" id="KW-0812">Transmembrane</keyword>
<dbReference type="PANTHER" id="PTHR40033">
    <property type="entry name" value="NA(+)-MALATE SYMPORTER"/>
    <property type="match status" value="1"/>
</dbReference>
<dbReference type="GO" id="GO:0015293">
    <property type="term" value="F:symporter activity"/>
    <property type="evidence" value="ECO:0007669"/>
    <property type="project" value="UniProtKB-UniRule"/>
</dbReference>
<dbReference type="OrthoDB" id="8584824at2"/>
<dbReference type="AlphaFoldDB" id="A0A5B8LLQ6"/>
<feature type="transmembrane region" description="Helical" evidence="2">
    <location>
        <begin position="305"/>
        <end position="323"/>
    </location>
</feature>
<dbReference type="GO" id="GO:0005886">
    <property type="term" value="C:plasma membrane"/>
    <property type="evidence" value="ECO:0007669"/>
    <property type="project" value="UniProtKB-UniRule"/>
</dbReference>
<organism evidence="3 4">
    <name type="scientific">Sphingomonas panacisoli</name>
    <dbReference type="NCBI Taxonomy" id="1813879"/>
    <lineage>
        <taxon>Bacteria</taxon>
        <taxon>Pseudomonadati</taxon>
        <taxon>Pseudomonadota</taxon>
        <taxon>Alphaproteobacteria</taxon>
        <taxon>Sphingomonadales</taxon>
        <taxon>Sphingomonadaceae</taxon>
        <taxon>Sphingomonas</taxon>
    </lineage>
</organism>
<feature type="transmembrane region" description="Helical" evidence="2">
    <location>
        <begin position="248"/>
        <end position="267"/>
    </location>
</feature>
<dbReference type="KEGG" id="spai:FPZ24_10915"/>
<sequence>MDTKIGIVPVPVFVIIVAMIAAFVARGEVPADLTTAILILGAGGFACAEVGKHIPVLKKVGAAAILATFVPSFLVYVGAIPKPLKTAISDFTEQSNFLYLFIGSIIVGSILGMDRKMLIGGFLRILVPILAGSIVAAIVGCTVGTALGLGFKHTAYMIVVPVLGGGVGEGAIPLSIGYAALSGAKQGDLLAEILPAVMFGSLAAILMAGGLNMLGKRKPHLTGEGQLQPGEHDVHLNEGEAPRFMPDLQTIGGAVVLAMTLYTIGALVQDWTKFPGPVTMLFLAVVLKLGKLFSPKLEQGAYRNYQFFAQIVTYPLLFAIGVAKTPWEKLMSAFTFAEITTILATVASLVATGFFVGRFVNIYPVESGIITSCRASQGGTGDVAILSASNRMNLMPFAQVATRIGGALTVTLAIALVAKFGM</sequence>
<evidence type="ECO:0000313" key="3">
    <source>
        <dbReference type="EMBL" id="QDZ09157.1"/>
    </source>
</evidence>
<feature type="transmembrane region" description="Helical" evidence="2">
    <location>
        <begin position="155"/>
        <end position="181"/>
    </location>
</feature>
<reference evidence="3 4" key="1">
    <citation type="submission" date="2019-07" db="EMBL/GenBank/DDBJ databases">
        <title>Full genome sequence of Sphingomonas sp. 4R-6-7(HKS19).</title>
        <authorList>
            <person name="Im W.-T."/>
        </authorList>
    </citation>
    <scope>NUCLEOTIDE SEQUENCE [LARGE SCALE GENOMIC DNA]</scope>
    <source>
        <strain evidence="3 4">HKS19</strain>
    </source>
</reference>
<dbReference type="PIRSF" id="PIRSF005348">
    <property type="entry name" value="YxkH"/>
    <property type="match status" value="1"/>
</dbReference>
<dbReference type="PANTHER" id="PTHR40033:SF1">
    <property type="entry name" value="CITRATE-SODIUM SYMPORTER"/>
    <property type="match status" value="1"/>
</dbReference>
<dbReference type="EMBL" id="CP042306">
    <property type="protein sequence ID" value="QDZ09157.1"/>
    <property type="molecule type" value="Genomic_DNA"/>
</dbReference>
<feature type="transmembrane region" description="Helical" evidence="2">
    <location>
        <begin position="7"/>
        <end position="25"/>
    </location>
</feature>
<keyword evidence="1" id="KW-0813">Transport</keyword>
<keyword evidence="4" id="KW-1185">Reference proteome</keyword>
<dbReference type="Proteomes" id="UP000315673">
    <property type="component" value="Chromosome"/>
</dbReference>